<dbReference type="SUPFAM" id="SSF51905">
    <property type="entry name" value="FAD/NAD(P)-binding domain"/>
    <property type="match status" value="1"/>
</dbReference>
<dbReference type="EMBL" id="ML004468">
    <property type="protein sequence ID" value="RKP30030.1"/>
    <property type="molecule type" value="Genomic_DNA"/>
</dbReference>
<accession>A0A4P9ZDP9</accession>
<dbReference type="PANTHER" id="PTHR10742">
    <property type="entry name" value="FLAVIN MONOAMINE OXIDASE"/>
    <property type="match status" value="1"/>
</dbReference>
<keyword evidence="3" id="KW-1185">Reference proteome</keyword>
<sequence>MPHNVRVCIIGAGVAGLKAAHTLLTAPNTPFGSTDVVVVEAQHRVGGRIKTDTTRSKLGAQYDLGASWFHDALNNSVLRECVADGSFDVRSDGYFDDKTIAYYVLEVSGRLDAEEMKLRQVVEDIESFIEIYYANHDSPDMLLRDVVGLYMEQQQAFLSEEQINYCSRMVRYLELWHGIDHVHMSGKYAVMSHQGRNLYNRKGFSHLINLLMQTVGPSVLTGRPVKRIQRKSRGTSLRHIAETADGSVFSADYLVVTVPHSVLTLDAGHEHGITWEPPLPRSMTDSILNMHFGALGKVVLEFESVWWDNNEDRFSILANGRAECGSGSAKPFEYPLYVVNYARIYAGTPSLVVLIQSPVTEHLEANPHLAWPYMRSMLLKLKVPTCITVPEPINVIVTDWSLNPYSRGSYCAPHVGDDPIDEVVQLSGEQDLCGLGAGSTVRFAGEHTISHGAGCVHGAFDSGERAARWILAHNESLNAASL</sequence>
<reference evidence="3" key="1">
    <citation type="journal article" date="2018" name="Nat. Microbiol.">
        <title>Leveraging single-cell genomics to expand the fungal tree of life.</title>
        <authorList>
            <person name="Ahrendt S.R."/>
            <person name="Quandt C.A."/>
            <person name="Ciobanu D."/>
            <person name="Clum A."/>
            <person name="Salamov A."/>
            <person name="Andreopoulos B."/>
            <person name="Cheng J.F."/>
            <person name="Woyke T."/>
            <person name="Pelin A."/>
            <person name="Henrissat B."/>
            <person name="Reynolds N.K."/>
            <person name="Benny G.L."/>
            <person name="Smith M.E."/>
            <person name="James T.Y."/>
            <person name="Grigoriev I.V."/>
        </authorList>
    </citation>
    <scope>NUCLEOTIDE SEQUENCE [LARGE SCALE GENOMIC DNA]</scope>
    <source>
        <strain evidence="3">Baker2002</strain>
    </source>
</reference>
<dbReference type="Proteomes" id="UP000268321">
    <property type="component" value="Unassembled WGS sequence"/>
</dbReference>
<gene>
    <name evidence="2" type="ORF">METBISCDRAFT_17294</name>
</gene>
<proteinExistence type="predicted"/>
<evidence type="ECO:0000259" key="1">
    <source>
        <dbReference type="Pfam" id="PF01593"/>
    </source>
</evidence>
<dbReference type="GO" id="GO:0016491">
    <property type="term" value="F:oxidoreductase activity"/>
    <property type="evidence" value="ECO:0007669"/>
    <property type="project" value="InterPro"/>
</dbReference>
<evidence type="ECO:0000313" key="3">
    <source>
        <dbReference type="Proteomes" id="UP000268321"/>
    </source>
</evidence>
<organism evidence="2 3">
    <name type="scientific">Metschnikowia bicuspidata</name>
    <dbReference type="NCBI Taxonomy" id="27322"/>
    <lineage>
        <taxon>Eukaryota</taxon>
        <taxon>Fungi</taxon>
        <taxon>Dikarya</taxon>
        <taxon>Ascomycota</taxon>
        <taxon>Saccharomycotina</taxon>
        <taxon>Pichiomycetes</taxon>
        <taxon>Metschnikowiaceae</taxon>
        <taxon>Metschnikowia</taxon>
    </lineage>
</organism>
<protein>
    <submittedName>
        <fullName evidence="2">Amine oxidase</fullName>
    </submittedName>
</protein>
<dbReference type="AlphaFoldDB" id="A0A4P9ZDP9"/>
<dbReference type="OrthoDB" id="5046242at2759"/>
<feature type="domain" description="Amine oxidase" evidence="1">
    <location>
        <begin position="14"/>
        <end position="470"/>
    </location>
</feature>
<dbReference type="Gene3D" id="3.50.50.60">
    <property type="entry name" value="FAD/NAD(P)-binding domain"/>
    <property type="match status" value="1"/>
</dbReference>
<dbReference type="PANTHER" id="PTHR10742:SF410">
    <property type="entry name" value="LYSINE-SPECIFIC HISTONE DEMETHYLASE 2"/>
    <property type="match status" value="1"/>
</dbReference>
<evidence type="ECO:0000313" key="2">
    <source>
        <dbReference type="EMBL" id="RKP30030.1"/>
    </source>
</evidence>
<dbReference type="InterPro" id="IPR050281">
    <property type="entry name" value="Flavin_monoamine_oxidase"/>
</dbReference>
<dbReference type="Gene3D" id="3.90.660.10">
    <property type="match status" value="1"/>
</dbReference>
<dbReference type="SUPFAM" id="SSF54373">
    <property type="entry name" value="FAD-linked reductases, C-terminal domain"/>
    <property type="match status" value="1"/>
</dbReference>
<dbReference type="InterPro" id="IPR002937">
    <property type="entry name" value="Amino_oxidase"/>
</dbReference>
<dbReference type="Pfam" id="PF01593">
    <property type="entry name" value="Amino_oxidase"/>
    <property type="match status" value="1"/>
</dbReference>
<name>A0A4P9ZDP9_9ASCO</name>
<dbReference type="InterPro" id="IPR036188">
    <property type="entry name" value="FAD/NAD-bd_sf"/>
</dbReference>